<comment type="caution">
    <text evidence="1">The sequence shown here is derived from an EMBL/GenBank/DDBJ whole genome shotgun (WGS) entry which is preliminary data.</text>
</comment>
<name>A0ABD5T5E4_9EURY</name>
<dbReference type="AlphaFoldDB" id="A0ABD5T5E4"/>
<keyword evidence="2" id="KW-1185">Reference proteome</keyword>
<dbReference type="EMBL" id="JBHSWT010000360">
    <property type="protein sequence ID" value="MFC6771381.1"/>
    <property type="molecule type" value="Genomic_DNA"/>
</dbReference>
<evidence type="ECO:0000313" key="2">
    <source>
        <dbReference type="Proteomes" id="UP001596274"/>
    </source>
</evidence>
<proteinExistence type="predicted"/>
<gene>
    <name evidence="1" type="ORF">ACFQDD_07620</name>
</gene>
<dbReference type="Proteomes" id="UP001596274">
    <property type="component" value="Unassembled WGS sequence"/>
</dbReference>
<reference evidence="1 2" key="1">
    <citation type="journal article" date="2019" name="Int. J. Syst. Evol. Microbiol.">
        <title>The Global Catalogue of Microorganisms (GCM) 10K type strain sequencing project: providing services to taxonomists for standard genome sequencing and annotation.</title>
        <authorList>
            <consortium name="The Broad Institute Genomics Platform"/>
            <consortium name="The Broad Institute Genome Sequencing Center for Infectious Disease"/>
            <person name="Wu L."/>
            <person name="Ma J."/>
        </authorList>
    </citation>
    <scope>NUCLEOTIDE SEQUENCE [LARGE SCALE GENOMIC DNA]</scope>
    <source>
        <strain evidence="1 2">PJ61</strain>
    </source>
</reference>
<organism evidence="1 2">
    <name type="scientific">Halorubrum pallidum</name>
    <dbReference type="NCBI Taxonomy" id="1526114"/>
    <lineage>
        <taxon>Archaea</taxon>
        <taxon>Methanobacteriati</taxon>
        <taxon>Methanobacteriota</taxon>
        <taxon>Stenosarchaea group</taxon>
        <taxon>Halobacteria</taxon>
        <taxon>Halobacteriales</taxon>
        <taxon>Haloferacaceae</taxon>
        <taxon>Halorubrum</taxon>
    </lineage>
</organism>
<evidence type="ECO:0000313" key="1">
    <source>
        <dbReference type="EMBL" id="MFC6771381.1"/>
    </source>
</evidence>
<feature type="non-terminal residue" evidence="1">
    <location>
        <position position="57"/>
    </location>
</feature>
<protein>
    <submittedName>
        <fullName evidence="1">Divalent metal cation transporter</fullName>
    </submittedName>
</protein>
<sequence>MSETASGVTAPWGVRIREYLAGMGPAWIAGAIAAGPASMASLITAGARFDYALLWVV</sequence>
<accession>A0ABD5T5E4</accession>